<protein>
    <recommendedName>
        <fullName evidence="2">ATP-grasp domain-containing protein</fullName>
    </recommendedName>
</protein>
<dbReference type="EMBL" id="RXHI01000017">
    <property type="protein sequence ID" value="RUA22410.1"/>
    <property type="molecule type" value="Genomic_DNA"/>
</dbReference>
<dbReference type="Gene3D" id="3.30.470.20">
    <property type="entry name" value="ATP-grasp fold, B domain"/>
    <property type="match status" value="1"/>
</dbReference>
<comment type="caution">
    <text evidence="1">The sequence shown here is derived from an EMBL/GenBank/DDBJ whole genome shotgun (WGS) entry which is preliminary data.</text>
</comment>
<proteinExistence type="predicted"/>
<evidence type="ECO:0000313" key="1">
    <source>
        <dbReference type="EMBL" id="RUA22410.1"/>
    </source>
</evidence>
<reference evidence="1" key="1">
    <citation type="submission" date="2018-12" db="EMBL/GenBank/DDBJ databases">
        <authorList>
            <person name="Jadhav K."/>
            <person name="Kushwaha B."/>
            <person name="Jadhav I."/>
        </authorList>
    </citation>
    <scope>NUCLEOTIDE SEQUENCE [LARGE SCALE GENOMIC DNA]</scope>
    <source>
        <strain evidence="1">SBS 10</strain>
    </source>
</reference>
<gene>
    <name evidence="1" type="ORF">DSL92_05840</name>
</gene>
<accession>A0A3S0NHA3</accession>
<evidence type="ECO:0008006" key="2">
    <source>
        <dbReference type="Google" id="ProtNLM"/>
    </source>
</evidence>
<name>A0A3S0NHA3_9GAMM</name>
<dbReference type="AlphaFoldDB" id="A0A3S0NHA3"/>
<sequence>MAAEGIPIPASHVGLDDRPRRANPRVIEFNCRFLGDPETQPILLRLESDLAALCSLGRGDTVTPAIEPRAAGRGDIRRRLSGPLSQYDAIEGLDAAEASGCKVFTPAPPSRTAGSFVTAGGRKCCARHAPI</sequence>
<organism evidence="1">
    <name type="scientific">Billgrantia gudaonensis</name>
    <dbReference type="NCBI Taxonomy" id="376427"/>
    <lineage>
        <taxon>Bacteria</taxon>
        <taxon>Pseudomonadati</taxon>
        <taxon>Pseudomonadota</taxon>
        <taxon>Gammaproteobacteria</taxon>
        <taxon>Oceanospirillales</taxon>
        <taxon>Halomonadaceae</taxon>
        <taxon>Billgrantia</taxon>
    </lineage>
</organism>